<keyword evidence="4" id="KW-1185">Reference proteome</keyword>
<comment type="caution">
    <text evidence="3">The sequence shown here is derived from an EMBL/GenBank/DDBJ whole genome shotgun (WGS) entry which is preliminary data.</text>
</comment>
<feature type="region of interest" description="Disordered" evidence="2">
    <location>
        <begin position="190"/>
        <end position="224"/>
    </location>
</feature>
<feature type="coiled-coil region" evidence="1">
    <location>
        <begin position="403"/>
        <end position="430"/>
    </location>
</feature>
<protein>
    <submittedName>
        <fullName evidence="3">Uncharacterized protein</fullName>
    </submittedName>
</protein>
<accession>A0A7J0F900</accession>
<evidence type="ECO:0000313" key="3">
    <source>
        <dbReference type="EMBL" id="GFY95083.1"/>
    </source>
</evidence>
<feature type="region of interest" description="Disordered" evidence="2">
    <location>
        <begin position="282"/>
        <end position="314"/>
    </location>
</feature>
<name>A0A7J0F900_9ERIC</name>
<proteinExistence type="predicted"/>
<evidence type="ECO:0000256" key="2">
    <source>
        <dbReference type="SAM" id="MobiDB-lite"/>
    </source>
</evidence>
<dbReference type="EMBL" id="BJWL01000010">
    <property type="protein sequence ID" value="GFY95083.1"/>
    <property type="molecule type" value="Genomic_DNA"/>
</dbReference>
<evidence type="ECO:0000256" key="1">
    <source>
        <dbReference type="SAM" id="Coils"/>
    </source>
</evidence>
<dbReference type="Proteomes" id="UP000585474">
    <property type="component" value="Unassembled WGS sequence"/>
</dbReference>
<sequence length="432" mass="47302">MEGSPPLETNSLVAIHPSVEEKTNIMTLEELDALREAYSFPPRVRVKLPEEGETITSTRPSETQLVPNAWKSIVCSMAMWRVFKYTLFLFEFRNLFSLNSNPKPDQGWLYFKARNKKALLGGYPSNVLGGLILSCFSDKYCNNPPRLYGDKPKVFEEIFKSVEKIGRFSIPVLLESKLFRRVFVSPGSMASGTAGENRPSGEVPSSSGDVGGIEEDLASHPRPDPFKVIGGKVFNLIFNRNPSSSSNPTSESCSDSSQLVELDSNAMSKRISFKKLREKLEKSKNKSSSGISAPPKGQEEGDLSDQCSDHPTHGLVASWGSTSATLGAALGPTASILGSPSVAKKLLRGVIPSADKEKVEKLTLDQMATKLFHVISQALVLGSSFAIWSREAGEQASLKEGRAVFMEIEVARLQKLSADLEQQLAEARIREQ</sequence>
<reference evidence="3 4" key="1">
    <citation type="submission" date="2019-07" db="EMBL/GenBank/DDBJ databases">
        <title>De Novo Assembly of kiwifruit Actinidia rufa.</title>
        <authorList>
            <person name="Sugita-Konishi S."/>
            <person name="Sato K."/>
            <person name="Mori E."/>
            <person name="Abe Y."/>
            <person name="Kisaki G."/>
            <person name="Hamano K."/>
            <person name="Suezawa K."/>
            <person name="Otani M."/>
            <person name="Fukuda T."/>
            <person name="Manabe T."/>
            <person name="Gomi K."/>
            <person name="Tabuchi M."/>
            <person name="Akimitsu K."/>
            <person name="Kataoka I."/>
        </authorList>
    </citation>
    <scope>NUCLEOTIDE SEQUENCE [LARGE SCALE GENOMIC DNA]</scope>
    <source>
        <strain evidence="4">cv. Fuchu</strain>
    </source>
</reference>
<dbReference type="AlphaFoldDB" id="A0A7J0F900"/>
<gene>
    <name evidence="3" type="ORF">Acr_10g0004680</name>
</gene>
<organism evidence="3 4">
    <name type="scientific">Actinidia rufa</name>
    <dbReference type="NCBI Taxonomy" id="165716"/>
    <lineage>
        <taxon>Eukaryota</taxon>
        <taxon>Viridiplantae</taxon>
        <taxon>Streptophyta</taxon>
        <taxon>Embryophyta</taxon>
        <taxon>Tracheophyta</taxon>
        <taxon>Spermatophyta</taxon>
        <taxon>Magnoliopsida</taxon>
        <taxon>eudicotyledons</taxon>
        <taxon>Gunneridae</taxon>
        <taxon>Pentapetalae</taxon>
        <taxon>asterids</taxon>
        <taxon>Ericales</taxon>
        <taxon>Actinidiaceae</taxon>
        <taxon>Actinidia</taxon>
    </lineage>
</organism>
<evidence type="ECO:0000313" key="4">
    <source>
        <dbReference type="Proteomes" id="UP000585474"/>
    </source>
</evidence>
<keyword evidence="1" id="KW-0175">Coiled coil</keyword>